<feature type="domain" description="FAD-binding" evidence="4">
    <location>
        <begin position="2"/>
        <end position="370"/>
    </location>
</feature>
<dbReference type="InterPro" id="IPR002938">
    <property type="entry name" value="FAD-bd"/>
</dbReference>
<keyword evidence="6" id="KW-1185">Reference proteome</keyword>
<keyword evidence="2" id="KW-0285">Flavoprotein</keyword>
<dbReference type="Pfam" id="PF21274">
    <property type="entry name" value="Rng_hyd_C"/>
    <property type="match status" value="1"/>
</dbReference>
<reference evidence="6" key="1">
    <citation type="journal article" date="2019" name="Int. J. Syst. Evol. Microbiol.">
        <title>The Global Catalogue of Microorganisms (GCM) 10K type strain sequencing project: providing services to taxonomists for standard genome sequencing and annotation.</title>
        <authorList>
            <consortium name="The Broad Institute Genomics Platform"/>
            <consortium name="The Broad Institute Genome Sequencing Center for Infectious Disease"/>
            <person name="Wu L."/>
            <person name="Ma J."/>
        </authorList>
    </citation>
    <scope>NUCLEOTIDE SEQUENCE [LARGE SCALE GENOMIC DNA]</scope>
    <source>
        <strain evidence="6">DT43</strain>
    </source>
</reference>
<keyword evidence="5" id="KW-0503">Monooxygenase</keyword>
<evidence type="ECO:0000259" key="4">
    <source>
        <dbReference type="Pfam" id="PF01494"/>
    </source>
</evidence>
<dbReference type="EMBL" id="JBHSFG010000017">
    <property type="protein sequence ID" value="MFC4464889.1"/>
    <property type="molecule type" value="Genomic_DNA"/>
</dbReference>
<gene>
    <name evidence="5" type="ORF">ACFPH6_10070</name>
</gene>
<protein>
    <submittedName>
        <fullName evidence="5">FAD-dependent monooxygenase</fullName>
    </submittedName>
</protein>
<dbReference type="InterPro" id="IPR036188">
    <property type="entry name" value="FAD/NAD-bd_sf"/>
</dbReference>
<dbReference type="Pfam" id="PF01494">
    <property type="entry name" value="FAD_binding_3"/>
    <property type="match status" value="1"/>
</dbReference>
<dbReference type="Proteomes" id="UP001596012">
    <property type="component" value="Unassembled WGS sequence"/>
</dbReference>
<comment type="cofactor">
    <cofactor evidence="1">
        <name>FAD</name>
        <dbReference type="ChEBI" id="CHEBI:57692"/>
    </cofactor>
</comment>
<dbReference type="SUPFAM" id="SSF51905">
    <property type="entry name" value="FAD/NAD(P)-binding domain"/>
    <property type="match status" value="1"/>
</dbReference>
<keyword evidence="3" id="KW-0274">FAD</keyword>
<evidence type="ECO:0000313" key="5">
    <source>
        <dbReference type="EMBL" id="MFC4464889.1"/>
    </source>
</evidence>
<proteinExistence type="predicted"/>
<sequence>MFDVVIVGGGPVGLFLACELRLAGVQTLVLERRAEPDLTDKAHGLAGQVVRLLDHRGLFERCAGKGSPEPVPWFFYAGIPLPLHVLGKENPMHLLPVNQRDLERVLTERAAELGAEVRRGWEVLAFSQTDGHNDGQTDGQTDGQVDVVVRRPDGTEATVTTRYLVGCDGAGSLIRKQSGIGFPGTTDDVVDRSALIGRSEHFRFVPGGRVVIDGLGEIPAMFHRTENGVFNLLAHNPQLPLVNTAEWEEHPAGNFPGPGAPMTLAEMEDSIERVIGVRLPLAPPPEGAPTLLRRQCHRNSRQADRYRDGRVFIAGDAAHVSHGPTLNAALQDAANLAWKLAAAVQGRAPEGLLDSYETERHPVGERVLMQTQAASALLAPGAEVTALRRLFTELLGRTENVHMVAATMAGTDVRYDMGEEHPAAPTGWFVPPLELTTDDGHTRHLAELLRDARPLLVDLTGGSDLVATAEPWKDRVHHVTATADEAPAPALLIRPDGYVAWAGEDSDSLKAALTRWFSPG</sequence>
<dbReference type="PANTHER" id="PTHR43004:SF19">
    <property type="entry name" value="BINDING MONOOXYGENASE, PUTATIVE (JCVI)-RELATED"/>
    <property type="match status" value="1"/>
</dbReference>
<name>A0ABV8YJF5_9ACTN</name>
<dbReference type="PANTHER" id="PTHR43004">
    <property type="entry name" value="TRK SYSTEM POTASSIUM UPTAKE PROTEIN"/>
    <property type="match status" value="1"/>
</dbReference>
<dbReference type="GO" id="GO:0004497">
    <property type="term" value="F:monooxygenase activity"/>
    <property type="evidence" value="ECO:0007669"/>
    <property type="project" value="UniProtKB-KW"/>
</dbReference>
<evidence type="ECO:0000256" key="2">
    <source>
        <dbReference type="ARBA" id="ARBA00022630"/>
    </source>
</evidence>
<accession>A0ABV8YJF5</accession>
<dbReference type="InterPro" id="IPR050641">
    <property type="entry name" value="RIFMO-like"/>
</dbReference>
<evidence type="ECO:0000256" key="3">
    <source>
        <dbReference type="ARBA" id="ARBA00022827"/>
    </source>
</evidence>
<keyword evidence="5" id="KW-0560">Oxidoreductase</keyword>
<dbReference type="Gene3D" id="3.30.70.2450">
    <property type="match status" value="1"/>
</dbReference>
<comment type="caution">
    <text evidence="5">The sequence shown here is derived from an EMBL/GenBank/DDBJ whole genome shotgun (WGS) entry which is preliminary data.</text>
</comment>
<evidence type="ECO:0000313" key="6">
    <source>
        <dbReference type="Proteomes" id="UP001596012"/>
    </source>
</evidence>
<organism evidence="5 6">
    <name type="scientific">Streptomyces xiangluensis</name>
    <dbReference type="NCBI Taxonomy" id="2665720"/>
    <lineage>
        <taxon>Bacteria</taxon>
        <taxon>Bacillati</taxon>
        <taxon>Actinomycetota</taxon>
        <taxon>Actinomycetes</taxon>
        <taxon>Kitasatosporales</taxon>
        <taxon>Streptomycetaceae</taxon>
        <taxon>Streptomyces</taxon>
    </lineage>
</organism>
<dbReference type="RefSeq" id="WP_386340416.1">
    <property type="nucleotide sequence ID" value="NZ_JBHSFG010000017.1"/>
</dbReference>
<dbReference type="Gene3D" id="3.50.50.60">
    <property type="entry name" value="FAD/NAD(P)-binding domain"/>
    <property type="match status" value="2"/>
</dbReference>
<evidence type="ECO:0000256" key="1">
    <source>
        <dbReference type="ARBA" id="ARBA00001974"/>
    </source>
</evidence>
<dbReference type="Gene3D" id="3.40.30.120">
    <property type="match status" value="1"/>
</dbReference>
<dbReference type="PRINTS" id="PR00420">
    <property type="entry name" value="RNGMNOXGNASE"/>
</dbReference>